<reference evidence="2 3" key="1">
    <citation type="submission" date="2020-09" db="EMBL/GenBank/DDBJ databases">
        <title>A novel species.</title>
        <authorList>
            <person name="Gao J."/>
        </authorList>
    </citation>
    <scope>NUCLEOTIDE SEQUENCE [LARGE SCALE GENOMIC DNA]</scope>
    <source>
        <strain evidence="2 3">CRXT-Y-14</strain>
        <plasmid evidence="2 3">unnamed2</plasmid>
    </source>
</reference>
<evidence type="ECO:0000313" key="2">
    <source>
        <dbReference type="EMBL" id="QNS09401.1"/>
    </source>
</evidence>
<feature type="region of interest" description="Disordered" evidence="1">
    <location>
        <begin position="98"/>
        <end position="132"/>
    </location>
</feature>
<name>A0A7H1BKZ6_9ACTN</name>
<evidence type="ECO:0000256" key="1">
    <source>
        <dbReference type="SAM" id="MobiDB-lite"/>
    </source>
</evidence>
<keyword evidence="2" id="KW-0614">Plasmid</keyword>
<dbReference type="EMBL" id="CP061283">
    <property type="protein sequence ID" value="QNS09401.1"/>
    <property type="molecule type" value="Genomic_DNA"/>
</dbReference>
<dbReference type="Proteomes" id="UP000516428">
    <property type="component" value="Plasmid unnamed2"/>
</dbReference>
<keyword evidence="3" id="KW-1185">Reference proteome</keyword>
<proteinExistence type="predicted"/>
<dbReference type="RefSeq" id="WP_188342056.1">
    <property type="nucleotide sequence ID" value="NZ_CP061283.1"/>
</dbReference>
<gene>
    <name evidence="2" type="ORF">IAG42_37170</name>
</gene>
<dbReference type="Pfam" id="PF10888">
    <property type="entry name" value="DUF2742"/>
    <property type="match status" value="1"/>
</dbReference>
<dbReference type="InterPro" id="IPR024384">
    <property type="entry name" value="DUF2742"/>
</dbReference>
<dbReference type="AlphaFoldDB" id="A0A7H1BKZ6"/>
<evidence type="ECO:0000313" key="3">
    <source>
        <dbReference type="Proteomes" id="UP000516428"/>
    </source>
</evidence>
<sequence length="145" mass="16171">MNTADAAQAWAVHQVTTLADGARDWNVPPYGSLAWSQLPPNDPRRFAAVVEAAERWRRQEAEEERLERLADEDPAAWYAEVTAGANEEARRLAGRLARMRTQAERDAAHARRPPHRLRATPGWPPVAIPGQPGRYLRPAMHLAAA</sequence>
<dbReference type="KEGG" id="sxn:IAG42_37170"/>
<organism evidence="2 3">
    <name type="scientific">Streptomyces xanthii</name>
    <dbReference type="NCBI Taxonomy" id="2768069"/>
    <lineage>
        <taxon>Bacteria</taxon>
        <taxon>Bacillati</taxon>
        <taxon>Actinomycetota</taxon>
        <taxon>Actinomycetes</taxon>
        <taxon>Kitasatosporales</taxon>
        <taxon>Streptomycetaceae</taxon>
        <taxon>Streptomyces</taxon>
    </lineage>
</organism>
<geneLocation type="plasmid" evidence="2 3">
    <name>unnamed2</name>
</geneLocation>
<protein>
    <submittedName>
        <fullName evidence="2">DUF2742 domain-containing protein</fullName>
    </submittedName>
</protein>
<accession>A0A7H1BKZ6</accession>